<keyword evidence="3" id="KW-1185">Reference proteome</keyword>
<proteinExistence type="predicted"/>
<sequence length="73" mass="7479">MAALVAPAGPGTLPPWTSKVSNLTALLVSATTPPVKHSAANYQSMQRVSVSQTASSGPGMGLRLDTMSNIVKK</sequence>
<evidence type="ECO:0000313" key="2">
    <source>
        <dbReference type="EMBL" id="GFO69252.1"/>
    </source>
</evidence>
<evidence type="ECO:0000256" key="1">
    <source>
        <dbReference type="SAM" id="MobiDB-lite"/>
    </source>
</evidence>
<reference evidence="3" key="1">
    <citation type="submission" date="2020-06" db="EMBL/GenBank/DDBJ databases">
        <title>Draft genomic sequecing of Geomonas sp. Red745.</title>
        <authorList>
            <person name="Itoh H."/>
            <person name="Xu Z.X."/>
            <person name="Ushijima N."/>
            <person name="Masuda Y."/>
            <person name="Shiratori Y."/>
            <person name="Senoo K."/>
        </authorList>
    </citation>
    <scope>NUCLEOTIDE SEQUENCE [LARGE SCALE GENOMIC DNA]</scope>
    <source>
        <strain evidence="3">Red745</strain>
    </source>
</reference>
<dbReference type="EMBL" id="BLXZ01000005">
    <property type="protein sequence ID" value="GFO69252.1"/>
    <property type="molecule type" value="Genomic_DNA"/>
</dbReference>
<dbReference type="Proteomes" id="UP000587586">
    <property type="component" value="Unassembled WGS sequence"/>
</dbReference>
<accession>A0A6V8N9J7</accession>
<comment type="caution">
    <text evidence="2">The sequence shown here is derived from an EMBL/GenBank/DDBJ whole genome shotgun (WGS) entry which is preliminary data.</text>
</comment>
<dbReference type="AlphaFoldDB" id="A0A6V8N9J7"/>
<feature type="region of interest" description="Disordered" evidence="1">
    <location>
        <begin position="52"/>
        <end position="73"/>
    </location>
</feature>
<evidence type="ECO:0000313" key="3">
    <source>
        <dbReference type="Proteomes" id="UP000587586"/>
    </source>
</evidence>
<name>A0A6V8N9J7_9BACT</name>
<organism evidence="2 3">
    <name type="scientific">Geomonas limicola</name>
    <dbReference type="NCBI Taxonomy" id="2740186"/>
    <lineage>
        <taxon>Bacteria</taxon>
        <taxon>Pseudomonadati</taxon>
        <taxon>Thermodesulfobacteriota</taxon>
        <taxon>Desulfuromonadia</taxon>
        <taxon>Geobacterales</taxon>
        <taxon>Geobacteraceae</taxon>
        <taxon>Geomonas</taxon>
    </lineage>
</organism>
<protein>
    <submittedName>
        <fullName evidence="2">Uncharacterized protein</fullName>
    </submittedName>
</protein>
<gene>
    <name evidence="2" type="ORF">GMLC_28310</name>
</gene>